<dbReference type="AlphaFoldDB" id="A0A239HIW4"/>
<dbReference type="Proteomes" id="UP000198432">
    <property type="component" value="Unassembled WGS sequence"/>
</dbReference>
<organism evidence="1 2">
    <name type="scientific">Pontibacter ummariensis</name>
    <dbReference type="NCBI Taxonomy" id="1610492"/>
    <lineage>
        <taxon>Bacteria</taxon>
        <taxon>Pseudomonadati</taxon>
        <taxon>Bacteroidota</taxon>
        <taxon>Cytophagia</taxon>
        <taxon>Cytophagales</taxon>
        <taxon>Hymenobacteraceae</taxon>
        <taxon>Pontibacter</taxon>
    </lineage>
</organism>
<name>A0A239HIW4_9BACT</name>
<gene>
    <name evidence="1" type="ORF">SAMN06296052_11411</name>
</gene>
<evidence type="ECO:0000313" key="1">
    <source>
        <dbReference type="EMBL" id="SNS81366.1"/>
    </source>
</evidence>
<dbReference type="EMBL" id="FZOQ01000014">
    <property type="protein sequence ID" value="SNS81366.1"/>
    <property type="molecule type" value="Genomic_DNA"/>
</dbReference>
<evidence type="ECO:0000313" key="2">
    <source>
        <dbReference type="Proteomes" id="UP000198432"/>
    </source>
</evidence>
<reference evidence="2" key="1">
    <citation type="submission" date="2017-06" db="EMBL/GenBank/DDBJ databases">
        <authorList>
            <person name="Varghese N."/>
            <person name="Submissions S."/>
        </authorList>
    </citation>
    <scope>NUCLEOTIDE SEQUENCE [LARGE SCALE GENOMIC DNA]</scope>
    <source>
        <strain evidence="2">NKM1</strain>
    </source>
</reference>
<proteinExistence type="predicted"/>
<dbReference type="RefSeq" id="WP_089320057.1">
    <property type="nucleotide sequence ID" value="NZ_FZOQ01000014.1"/>
</dbReference>
<keyword evidence="2" id="KW-1185">Reference proteome</keyword>
<accession>A0A239HIW4</accession>
<sequence>MKNLGEYRMQFGGQERVFKFGNNTVRLLADHYNIQEIDRSYFKLIPALLWAGLKVREAVNDLPEDFSVEHVCDWMDEAGEEACAALWLEAEKCMGFISRMAAITSKLKQERQ</sequence>
<protein>
    <submittedName>
        <fullName evidence="1">Uncharacterized protein</fullName>
    </submittedName>
</protein>